<evidence type="ECO:0000313" key="3">
    <source>
        <dbReference type="Proteomes" id="UP001460270"/>
    </source>
</evidence>
<dbReference type="GO" id="GO:0005615">
    <property type="term" value="C:extracellular space"/>
    <property type="evidence" value="ECO:0007669"/>
    <property type="project" value="UniProtKB-KW"/>
</dbReference>
<comment type="subunit">
    <text evidence="1">Heterodimer with IL12B; disulfide-linked. The heterodimer is known as interleukin IL-12.</text>
</comment>
<dbReference type="InterPro" id="IPR009079">
    <property type="entry name" value="4_helix_cytokine-like_core"/>
</dbReference>
<dbReference type="GO" id="GO:0008083">
    <property type="term" value="F:growth factor activity"/>
    <property type="evidence" value="ECO:0007669"/>
    <property type="project" value="UniProtKB-KW"/>
</dbReference>
<dbReference type="AlphaFoldDB" id="A0AAW0MZW0"/>
<dbReference type="GO" id="GO:0005143">
    <property type="term" value="F:interleukin-12 receptor binding"/>
    <property type="evidence" value="ECO:0007669"/>
    <property type="project" value="InterPro"/>
</dbReference>
<dbReference type="Pfam" id="PF03039">
    <property type="entry name" value="IL12"/>
    <property type="match status" value="1"/>
</dbReference>
<dbReference type="Proteomes" id="UP001460270">
    <property type="component" value="Unassembled WGS sequence"/>
</dbReference>
<keyword evidence="1" id="KW-0202">Cytokine</keyword>
<dbReference type="GO" id="GO:0006955">
    <property type="term" value="P:immune response"/>
    <property type="evidence" value="ECO:0007669"/>
    <property type="project" value="InterPro"/>
</dbReference>
<feature type="chain" id="PRO_5043103907" description="Interleukin-12 subunit alpha" evidence="1">
    <location>
        <begin position="18"/>
        <end position="175"/>
    </location>
</feature>
<comment type="caution">
    <text evidence="2">The sequence shown here is derived from an EMBL/GenBank/DDBJ whole genome shotgun (WGS) entry which is preliminary data.</text>
</comment>
<keyword evidence="1" id="KW-0339">Growth factor</keyword>
<feature type="signal peptide" evidence="1">
    <location>
        <begin position="1"/>
        <end position="17"/>
    </location>
</feature>
<evidence type="ECO:0000256" key="1">
    <source>
        <dbReference type="RuleBase" id="RU363133"/>
    </source>
</evidence>
<keyword evidence="1" id="KW-1015">Disulfide bond</keyword>
<reference evidence="3" key="1">
    <citation type="submission" date="2024-04" db="EMBL/GenBank/DDBJ databases">
        <title>Salinicola lusitanus LLJ914,a marine bacterium isolated from the Okinawa Trough.</title>
        <authorList>
            <person name="Li J."/>
        </authorList>
    </citation>
    <scope>NUCLEOTIDE SEQUENCE [LARGE SCALE GENOMIC DNA]</scope>
</reference>
<sequence>MRECSWLFRTLLLNVSGLLKNDVLWSGILSDKVLPVNSSDTVLACAPALNKTLCGIQRKGPFSENECFKNIAKDLVDYEAIISSYIKLQNLRSPAEEVPPLNRTLQIIHNLLKSCNFTWTEKASVEENAMWGKSSFDNRQKMLMIMRAFHIRTITFNRAVGYIASGEHKNTPSPF</sequence>
<comment type="similarity">
    <text evidence="1">Belongs to the IL-6 superfamily.</text>
</comment>
<organism evidence="2 3">
    <name type="scientific">Mugilogobius chulae</name>
    <name type="common">yellowstripe goby</name>
    <dbReference type="NCBI Taxonomy" id="88201"/>
    <lineage>
        <taxon>Eukaryota</taxon>
        <taxon>Metazoa</taxon>
        <taxon>Chordata</taxon>
        <taxon>Craniata</taxon>
        <taxon>Vertebrata</taxon>
        <taxon>Euteleostomi</taxon>
        <taxon>Actinopterygii</taxon>
        <taxon>Neopterygii</taxon>
        <taxon>Teleostei</taxon>
        <taxon>Neoteleostei</taxon>
        <taxon>Acanthomorphata</taxon>
        <taxon>Gobiaria</taxon>
        <taxon>Gobiiformes</taxon>
        <taxon>Gobioidei</taxon>
        <taxon>Gobiidae</taxon>
        <taxon>Gobionellinae</taxon>
        <taxon>Mugilogobius</taxon>
    </lineage>
</organism>
<name>A0AAW0MZW0_9GOBI</name>
<comment type="subcellular location">
    <subcellularLocation>
        <location evidence="1">Secreted</location>
    </subcellularLocation>
</comment>
<dbReference type="SUPFAM" id="SSF47266">
    <property type="entry name" value="4-helical cytokines"/>
    <property type="match status" value="1"/>
</dbReference>
<keyword evidence="1" id="KW-0964">Secreted</keyword>
<evidence type="ECO:0000313" key="2">
    <source>
        <dbReference type="EMBL" id="KAK7882662.1"/>
    </source>
</evidence>
<keyword evidence="1" id="KW-0732">Signal</keyword>
<dbReference type="EMBL" id="JBBPFD010000021">
    <property type="protein sequence ID" value="KAK7882662.1"/>
    <property type="molecule type" value="Genomic_DNA"/>
</dbReference>
<dbReference type="InterPro" id="IPR004281">
    <property type="entry name" value="IL-12_alpha"/>
</dbReference>
<keyword evidence="3" id="KW-1185">Reference proteome</keyword>
<protein>
    <recommendedName>
        <fullName evidence="1">Interleukin-12 subunit alpha</fullName>
        <shortName evidence="1">IL-12A</shortName>
    </recommendedName>
</protein>
<accession>A0AAW0MZW0</accession>
<proteinExistence type="inferred from homology"/>
<dbReference type="GO" id="GO:0005125">
    <property type="term" value="F:cytokine activity"/>
    <property type="evidence" value="ECO:0007669"/>
    <property type="project" value="UniProtKB-KW"/>
</dbReference>
<gene>
    <name evidence="1" type="primary">IL12A</name>
    <name evidence="2" type="ORF">WMY93_028836</name>
</gene>
<dbReference type="Gene3D" id="1.20.1250.10">
    <property type="match status" value="1"/>
</dbReference>